<evidence type="ECO:0000256" key="5">
    <source>
        <dbReference type="ARBA" id="ARBA00023295"/>
    </source>
</evidence>
<name>A0A9P0CEN2_BEMTA</name>
<evidence type="ECO:0000256" key="6">
    <source>
        <dbReference type="SAM" id="MobiDB-lite"/>
    </source>
</evidence>
<dbReference type="InterPro" id="IPR006047">
    <property type="entry name" value="GH13_cat_dom"/>
</dbReference>
<dbReference type="EC" id="3.2.1.20" evidence="3"/>
<keyword evidence="4" id="KW-0325">Glycoprotein</keyword>
<dbReference type="InterPro" id="IPR017853">
    <property type="entry name" value="GH"/>
</dbReference>
<evidence type="ECO:0000256" key="2">
    <source>
        <dbReference type="ARBA" id="ARBA00008061"/>
    </source>
</evidence>
<proteinExistence type="inferred from homology"/>
<dbReference type="Gene3D" id="3.20.20.80">
    <property type="entry name" value="Glycosidases"/>
    <property type="match status" value="1"/>
</dbReference>
<dbReference type="Gene3D" id="3.90.400.10">
    <property type="entry name" value="Oligo-1,6-glucosidase, Domain 2"/>
    <property type="match status" value="1"/>
</dbReference>
<dbReference type="OrthoDB" id="6574263at2759"/>
<comment type="catalytic activity">
    <reaction evidence="1">
        <text>Hydrolysis of terminal, non-reducing (1-&gt;4)-linked alpha-D-glucose residues with release of alpha-D-glucose.</text>
        <dbReference type="EC" id="3.2.1.20"/>
    </reaction>
</comment>
<comment type="similarity">
    <text evidence="2">Belongs to the glycosyl hydrolase 13 family.</text>
</comment>
<dbReference type="KEGG" id="btab:109029693"/>
<dbReference type="GO" id="GO:0004558">
    <property type="term" value="F:alpha-1,4-glucosidase activity"/>
    <property type="evidence" value="ECO:0007669"/>
    <property type="project" value="UniProtKB-EC"/>
</dbReference>
<evidence type="ECO:0000256" key="7">
    <source>
        <dbReference type="SAM" id="Phobius"/>
    </source>
</evidence>
<organism evidence="9 10">
    <name type="scientific">Bemisia tabaci</name>
    <name type="common">Sweetpotato whitefly</name>
    <name type="synonym">Aleurodes tabaci</name>
    <dbReference type="NCBI Taxonomy" id="7038"/>
    <lineage>
        <taxon>Eukaryota</taxon>
        <taxon>Metazoa</taxon>
        <taxon>Ecdysozoa</taxon>
        <taxon>Arthropoda</taxon>
        <taxon>Hexapoda</taxon>
        <taxon>Insecta</taxon>
        <taxon>Pterygota</taxon>
        <taxon>Neoptera</taxon>
        <taxon>Paraneoptera</taxon>
        <taxon>Hemiptera</taxon>
        <taxon>Sternorrhyncha</taxon>
        <taxon>Aleyrodoidea</taxon>
        <taxon>Aleyrodidae</taxon>
        <taxon>Aleyrodinae</taxon>
        <taxon>Bemisia</taxon>
    </lineage>
</organism>
<feature type="domain" description="Glycosyl hydrolase family 13 catalytic" evidence="8">
    <location>
        <begin position="52"/>
        <end position="442"/>
    </location>
</feature>
<dbReference type="AlphaFoldDB" id="A0A9P0CEN2"/>
<evidence type="ECO:0000313" key="9">
    <source>
        <dbReference type="EMBL" id="CAH0775248.1"/>
    </source>
</evidence>
<sequence>MRISLLSICAENRISTMRSTILLGAFTLWLFVAAERVQEKEKEWWETTTIYQIYPRSFMDSNGDGIGDLNGIYEKLDYIKGIGIETVWIQPFYKSPMADFGYDVSDFREIEPMFGTMHDFKKLIAGIHERGMKLVMDLVPNHVSDDSEWFKKSVNREDPYTDFFLWKDSKGFNDVTKRRMPPNNWLSIFGGSAWEWNDKRKQFYYKQFSKRQPDLNFRNPEVQKAMKDVMRFWLDLGVDGFRIDAIKHLVERADFKDEPYLLPELEGSPSYDSQDHIYTVDQEETYEIMHDWRLLVDEYKAQDGKTRILCTEAYTSLDMLLKYFGNSTYKSAHFPFYFGFVEFNYQQNAADLNEKIHQFMDEMPKHGVANWVVSNHDNPRLASRTAPEFADAMNILQLLLPGVASVYYGDEIGMSNALVRKDQTKDPNNGGGGRTDTRDAERSPMQWDNTMNAGFTRHKVPWLPINADYWYNNVRTQEHTPRSHLNVFKQVMKLRNTKVIKNGDIDTCILNDWMYLYVRKLEGEPTVAVIVNLGSESEQACAQDCLKYLPDVMDVYTSSVNSAYLPGDKFATTYTAKSFCSVLRPKAAVVLTSDPIDTHSSATSIVSYSFTVIISLIIALFTNRV</sequence>
<protein>
    <recommendedName>
        <fullName evidence="3">alpha-glucosidase</fullName>
        <ecNumber evidence="3">3.2.1.20</ecNumber>
    </recommendedName>
</protein>
<dbReference type="PANTHER" id="PTHR10357:SF179">
    <property type="entry name" value="NEUTRAL AND BASIC AMINO ACID TRANSPORT PROTEIN RBAT"/>
    <property type="match status" value="1"/>
</dbReference>
<dbReference type="Pfam" id="PF00128">
    <property type="entry name" value="Alpha-amylase"/>
    <property type="match status" value="1"/>
</dbReference>
<evidence type="ECO:0000313" key="10">
    <source>
        <dbReference type="Proteomes" id="UP001152759"/>
    </source>
</evidence>
<dbReference type="FunFam" id="3.90.400.10:FF:000001">
    <property type="entry name" value="Maltase A3, isoform A"/>
    <property type="match status" value="1"/>
</dbReference>
<feature type="transmembrane region" description="Helical" evidence="7">
    <location>
        <begin position="605"/>
        <end position="622"/>
    </location>
</feature>
<dbReference type="PANTHER" id="PTHR10357">
    <property type="entry name" value="ALPHA-AMYLASE FAMILY MEMBER"/>
    <property type="match status" value="1"/>
</dbReference>
<keyword evidence="10" id="KW-1185">Reference proteome</keyword>
<dbReference type="GO" id="GO:0005975">
    <property type="term" value="P:carbohydrate metabolic process"/>
    <property type="evidence" value="ECO:0007669"/>
    <property type="project" value="InterPro"/>
</dbReference>
<evidence type="ECO:0000259" key="8">
    <source>
        <dbReference type="SMART" id="SM00642"/>
    </source>
</evidence>
<gene>
    <name evidence="9" type="ORF">BEMITA_LOCUS11489</name>
</gene>
<keyword evidence="7" id="KW-1133">Transmembrane helix</keyword>
<dbReference type="InterPro" id="IPR045857">
    <property type="entry name" value="O16G_dom_2"/>
</dbReference>
<evidence type="ECO:0000256" key="1">
    <source>
        <dbReference type="ARBA" id="ARBA00001657"/>
    </source>
</evidence>
<reference evidence="9" key="1">
    <citation type="submission" date="2021-12" db="EMBL/GenBank/DDBJ databases">
        <authorList>
            <person name="King R."/>
        </authorList>
    </citation>
    <scope>NUCLEOTIDE SEQUENCE</scope>
</reference>
<dbReference type="SUPFAM" id="SSF51445">
    <property type="entry name" value="(Trans)glycosidases"/>
    <property type="match status" value="1"/>
</dbReference>
<evidence type="ECO:0000256" key="3">
    <source>
        <dbReference type="ARBA" id="ARBA00012741"/>
    </source>
</evidence>
<keyword evidence="5" id="KW-0326">Glycosidase</keyword>
<keyword evidence="7" id="KW-0812">Transmembrane</keyword>
<keyword evidence="5" id="KW-0378">Hydrolase</keyword>
<feature type="region of interest" description="Disordered" evidence="6">
    <location>
        <begin position="419"/>
        <end position="445"/>
    </location>
</feature>
<dbReference type="EMBL" id="OU963868">
    <property type="protein sequence ID" value="CAH0775248.1"/>
    <property type="molecule type" value="Genomic_DNA"/>
</dbReference>
<accession>A0A9P0CEN2</accession>
<dbReference type="CDD" id="cd11328">
    <property type="entry name" value="AmyAc_maltase"/>
    <property type="match status" value="1"/>
</dbReference>
<dbReference type="SMART" id="SM00642">
    <property type="entry name" value="Aamy"/>
    <property type="match status" value="1"/>
</dbReference>
<dbReference type="Proteomes" id="UP001152759">
    <property type="component" value="Chromosome 7"/>
</dbReference>
<keyword evidence="7" id="KW-0472">Membrane</keyword>
<evidence type="ECO:0000256" key="4">
    <source>
        <dbReference type="ARBA" id="ARBA00023180"/>
    </source>
</evidence>